<protein>
    <submittedName>
        <fullName evidence="1">Uncharacterized protein</fullName>
    </submittedName>
</protein>
<dbReference type="AlphaFoldDB" id="X0X0Q1"/>
<reference evidence="1" key="1">
    <citation type="journal article" date="2014" name="Front. Microbiol.">
        <title>High frequency of phylogenetically diverse reductive dehalogenase-homologous genes in deep subseafloor sedimentary metagenomes.</title>
        <authorList>
            <person name="Kawai M."/>
            <person name="Futagami T."/>
            <person name="Toyoda A."/>
            <person name="Takaki Y."/>
            <person name="Nishi S."/>
            <person name="Hori S."/>
            <person name="Arai W."/>
            <person name="Tsubouchi T."/>
            <person name="Morono Y."/>
            <person name="Uchiyama I."/>
            <person name="Ito T."/>
            <person name="Fujiyama A."/>
            <person name="Inagaki F."/>
            <person name="Takami H."/>
        </authorList>
    </citation>
    <scope>NUCLEOTIDE SEQUENCE</scope>
    <source>
        <strain evidence="1">Expedition CK06-06</strain>
    </source>
</reference>
<accession>X0X0Q1</accession>
<name>X0X0Q1_9ZZZZ</name>
<evidence type="ECO:0000313" key="1">
    <source>
        <dbReference type="EMBL" id="GAG36565.1"/>
    </source>
</evidence>
<comment type="caution">
    <text evidence="1">The sequence shown here is derived from an EMBL/GenBank/DDBJ whole genome shotgun (WGS) entry which is preliminary data.</text>
</comment>
<dbReference type="EMBL" id="BARS01049772">
    <property type="protein sequence ID" value="GAG36565.1"/>
    <property type="molecule type" value="Genomic_DNA"/>
</dbReference>
<organism evidence="1">
    <name type="scientific">marine sediment metagenome</name>
    <dbReference type="NCBI Taxonomy" id="412755"/>
    <lineage>
        <taxon>unclassified sequences</taxon>
        <taxon>metagenomes</taxon>
        <taxon>ecological metagenomes</taxon>
    </lineage>
</organism>
<gene>
    <name evidence="1" type="ORF">S01H1_74398</name>
</gene>
<proteinExistence type="predicted"/>
<sequence>MNISEILPITSHKMTAAAYSCIGIIRVCWLQGKIQCLDQTDRRAPEIVFGRYKADKIREGLTSKEWDKLAGSIRYYMEKKNPDDTIKALES</sequence>